<proteinExistence type="predicted"/>
<dbReference type="AlphaFoldDB" id="G8PBP1"/>
<gene>
    <name evidence="1" type="ordered locus">PECL_488</name>
</gene>
<protein>
    <submittedName>
        <fullName evidence="1">Uncharacterized protein</fullName>
    </submittedName>
</protein>
<dbReference type="RefSeq" id="WP_014214988.1">
    <property type="nucleotide sequence ID" value="NC_016605.1"/>
</dbReference>
<evidence type="ECO:0000313" key="1">
    <source>
        <dbReference type="EMBL" id="AEV94790.1"/>
    </source>
</evidence>
<name>G8PBP1_PEDCP</name>
<dbReference type="PATRIC" id="fig|701521.8.peg.464"/>
<dbReference type="HOGENOM" id="CLU_561235_0_0_9"/>
<dbReference type="EMBL" id="CP003137">
    <property type="protein sequence ID" value="AEV94790.1"/>
    <property type="molecule type" value="Genomic_DNA"/>
</dbReference>
<dbReference type="Proteomes" id="UP000005444">
    <property type="component" value="Chromosome"/>
</dbReference>
<evidence type="ECO:0000313" key="2">
    <source>
        <dbReference type="Proteomes" id="UP000005444"/>
    </source>
</evidence>
<accession>G8PBP1</accession>
<dbReference type="KEGG" id="pce:PECL_488"/>
<reference evidence="1 2" key="1">
    <citation type="journal article" date="2012" name="J. Bacteriol.">
        <title>Complete Genome Sequence of the Beer Spoilage Organism Pediococcus claussenii ATCC BAA-344T.</title>
        <authorList>
            <person name="Pittet V."/>
            <person name="Abegunde T."/>
            <person name="Marfleet T."/>
            <person name="Haakensen M."/>
            <person name="Morrow K."/>
            <person name="Jayaprakash T."/>
            <person name="Schroeder K."/>
            <person name="Trost B."/>
            <person name="Byrns S."/>
            <person name="Bergsveinson J."/>
            <person name="Kusalik A."/>
            <person name="Ziola B."/>
        </authorList>
    </citation>
    <scope>NUCLEOTIDE SEQUENCE [LARGE SCALE GENOMIC DNA]</scope>
    <source>
        <strain evidence="1 2">ATCC BAA-344</strain>
    </source>
</reference>
<keyword evidence="2" id="KW-1185">Reference proteome</keyword>
<sequence>MEKNFEKFLKLRTVLSELPTVRQPISETFDEKRVEREEKKLDKMTKTREFLKRPNEFKRYYHELTELIVRIQVTMFNRDIKDWTPESLADAMTEVIPLLDIAKKWDVLDQLDDVMADIIYFITGQHLVKHGEREFTDDYFKIMSERRMSINYDFGSENFLKHQFKSDPIQLSQDDSDLLFVGGINSELLDNLEEFLSEQSKTDNSLQMQITYALLTERPRNLMDAFFATDYEDIEETTIIYQSLFERYVGIMNVETFIDMSKVIHKLAKFLNRQGWVDDTKYQELLKQGNQLLFYMSKLSEKFTSNSLDRIETKVFNGPNYTINASNARKYLSKPGITLINTKLHPNEKFKLKNVLDDHQLDLEIAQFRKNMDSFLTIRISDPNLIFDKELFCEVILNIHKQMVRKYNRRLSKWTTRSLTDCLRQIYAEINILDEKPLFLRFFDIYLQYLNEIGKIKDYGTLHRALMNSRTDYFVNTIRRLSSKKT</sequence>
<organism evidence="1 2">
    <name type="scientific">Pediococcus claussenii (strain ATCC BAA-344 / DSM 14800 / JCM 18046 / KCTC 3811 / LMG 21948 / P06)</name>
    <dbReference type="NCBI Taxonomy" id="701521"/>
    <lineage>
        <taxon>Bacteria</taxon>
        <taxon>Bacillati</taxon>
        <taxon>Bacillota</taxon>
        <taxon>Bacilli</taxon>
        <taxon>Lactobacillales</taxon>
        <taxon>Lactobacillaceae</taxon>
        <taxon>Pediococcus</taxon>
    </lineage>
</organism>